<dbReference type="GO" id="GO:0005524">
    <property type="term" value="F:ATP binding"/>
    <property type="evidence" value="ECO:0007669"/>
    <property type="project" value="UniProtKB-KW"/>
</dbReference>
<keyword evidence="1" id="KW-0813">Transport</keyword>
<evidence type="ECO:0000256" key="2">
    <source>
        <dbReference type="ARBA" id="ARBA00022741"/>
    </source>
</evidence>
<dbReference type="PANTHER" id="PTHR42939">
    <property type="entry name" value="ABC TRANSPORTER ATP-BINDING PROTEIN ALBC-RELATED"/>
    <property type="match status" value="1"/>
</dbReference>
<dbReference type="PANTHER" id="PTHR42939:SF1">
    <property type="entry name" value="ABC TRANSPORTER ATP-BINDING PROTEIN ALBC-RELATED"/>
    <property type="match status" value="1"/>
</dbReference>
<dbReference type="InterPro" id="IPR017871">
    <property type="entry name" value="ABC_transporter-like_CS"/>
</dbReference>
<dbReference type="InterPro" id="IPR003593">
    <property type="entry name" value="AAA+_ATPase"/>
</dbReference>
<gene>
    <name evidence="5" type="ORF">H8S23_03135</name>
</gene>
<keyword evidence="3 5" id="KW-0067">ATP-binding</keyword>
<dbReference type="Proteomes" id="UP000659630">
    <property type="component" value="Unassembled WGS sequence"/>
</dbReference>
<evidence type="ECO:0000256" key="3">
    <source>
        <dbReference type="ARBA" id="ARBA00022840"/>
    </source>
</evidence>
<dbReference type="CDD" id="cd03230">
    <property type="entry name" value="ABC_DR_subfamily_A"/>
    <property type="match status" value="1"/>
</dbReference>
<dbReference type="PROSITE" id="PS50893">
    <property type="entry name" value="ABC_TRANSPORTER_2"/>
    <property type="match status" value="1"/>
</dbReference>
<organism evidence="5 6">
    <name type="scientific">Anaerofilum hominis</name>
    <dbReference type="NCBI Taxonomy" id="2763016"/>
    <lineage>
        <taxon>Bacteria</taxon>
        <taxon>Bacillati</taxon>
        <taxon>Bacillota</taxon>
        <taxon>Clostridia</taxon>
        <taxon>Eubacteriales</taxon>
        <taxon>Oscillospiraceae</taxon>
        <taxon>Anaerofilum</taxon>
    </lineage>
</organism>
<dbReference type="AlphaFoldDB" id="A0A923L0K5"/>
<evidence type="ECO:0000313" key="6">
    <source>
        <dbReference type="Proteomes" id="UP000659630"/>
    </source>
</evidence>
<proteinExistence type="predicted"/>
<reference evidence="5" key="1">
    <citation type="submission" date="2020-08" db="EMBL/GenBank/DDBJ databases">
        <title>Genome public.</title>
        <authorList>
            <person name="Liu C."/>
            <person name="Sun Q."/>
        </authorList>
    </citation>
    <scope>NUCLEOTIDE SEQUENCE</scope>
    <source>
        <strain evidence="5">BX8</strain>
    </source>
</reference>
<name>A0A923L0K5_9FIRM</name>
<dbReference type="SUPFAM" id="SSF52540">
    <property type="entry name" value="P-loop containing nucleoside triphosphate hydrolases"/>
    <property type="match status" value="1"/>
</dbReference>
<evidence type="ECO:0000313" key="5">
    <source>
        <dbReference type="EMBL" id="MBC5580492.1"/>
    </source>
</evidence>
<sequence>MTLRCEHVSKEYGGKRVLDDVTLEIEPGRIYGLIGRNGAGKTTLLSILTAQNPASSGTVTLGGQQVWENQKMLDHLCFSRELNPQNAFGNASYKVKEYLRMAAAYYPNWDKAYAERLIGLFGLDVKKRIAKLSKGMLSMVTIIVALASRADITILDEPVAGLDIVSRERFYQLLIEDYTETGRTFIVSTHIIEEAANVFEKVIILHEGRLKLVEDTVGLVARFWAVSGREDEVDAACAGLDVHHVDRMGRGKTAYVSTEPGGDIRRCTDGHAVDIAPLSLQKLFVALCGDETAEGETK</sequence>
<comment type="caution">
    <text evidence="5">The sequence shown here is derived from an EMBL/GenBank/DDBJ whole genome shotgun (WGS) entry which is preliminary data.</text>
</comment>
<dbReference type="InterPro" id="IPR051782">
    <property type="entry name" value="ABC_Transporter_VariousFunc"/>
</dbReference>
<evidence type="ECO:0000256" key="1">
    <source>
        <dbReference type="ARBA" id="ARBA00022448"/>
    </source>
</evidence>
<dbReference type="SMART" id="SM00382">
    <property type="entry name" value="AAA"/>
    <property type="match status" value="1"/>
</dbReference>
<evidence type="ECO:0000259" key="4">
    <source>
        <dbReference type="PROSITE" id="PS50893"/>
    </source>
</evidence>
<dbReference type="GO" id="GO:0016887">
    <property type="term" value="F:ATP hydrolysis activity"/>
    <property type="evidence" value="ECO:0007669"/>
    <property type="project" value="InterPro"/>
</dbReference>
<dbReference type="Gene3D" id="3.40.50.300">
    <property type="entry name" value="P-loop containing nucleotide triphosphate hydrolases"/>
    <property type="match status" value="1"/>
</dbReference>
<dbReference type="Pfam" id="PF00005">
    <property type="entry name" value="ABC_tran"/>
    <property type="match status" value="1"/>
</dbReference>
<dbReference type="InterPro" id="IPR003439">
    <property type="entry name" value="ABC_transporter-like_ATP-bd"/>
</dbReference>
<dbReference type="PROSITE" id="PS00211">
    <property type="entry name" value="ABC_TRANSPORTER_1"/>
    <property type="match status" value="1"/>
</dbReference>
<feature type="domain" description="ABC transporter" evidence="4">
    <location>
        <begin position="3"/>
        <end position="232"/>
    </location>
</feature>
<dbReference type="EMBL" id="JACONZ010000001">
    <property type="protein sequence ID" value="MBC5580492.1"/>
    <property type="molecule type" value="Genomic_DNA"/>
</dbReference>
<protein>
    <submittedName>
        <fullName evidence="5">ABC transporter ATP-binding protein</fullName>
    </submittedName>
</protein>
<keyword evidence="6" id="KW-1185">Reference proteome</keyword>
<accession>A0A923L0K5</accession>
<dbReference type="InterPro" id="IPR027417">
    <property type="entry name" value="P-loop_NTPase"/>
</dbReference>
<keyword evidence="2" id="KW-0547">Nucleotide-binding</keyword>